<dbReference type="InterPro" id="IPR036890">
    <property type="entry name" value="HATPase_C_sf"/>
</dbReference>
<name>A0A858SW62_9RHOB</name>
<evidence type="ECO:0000313" key="7">
    <source>
        <dbReference type="EMBL" id="QJF52238.1"/>
    </source>
</evidence>
<keyword evidence="5 7" id="KW-0418">Kinase</keyword>
<proteinExistence type="predicted"/>
<dbReference type="InterPro" id="IPR005467">
    <property type="entry name" value="His_kinase_dom"/>
</dbReference>
<keyword evidence="3" id="KW-0597">Phosphoprotein</keyword>
<dbReference type="SUPFAM" id="SSF55874">
    <property type="entry name" value="ATPase domain of HSP90 chaperone/DNA topoisomerase II/histidine kinase"/>
    <property type="match status" value="1"/>
</dbReference>
<dbReference type="EMBL" id="CP048788">
    <property type="protein sequence ID" value="QJF52238.1"/>
    <property type="molecule type" value="Genomic_DNA"/>
</dbReference>
<evidence type="ECO:0000256" key="2">
    <source>
        <dbReference type="ARBA" id="ARBA00012438"/>
    </source>
</evidence>
<dbReference type="KEGG" id="rpon:G3256_14170"/>
<dbReference type="PROSITE" id="PS50109">
    <property type="entry name" value="HIS_KIN"/>
    <property type="match status" value="1"/>
</dbReference>
<dbReference type="PANTHER" id="PTHR42878">
    <property type="entry name" value="TWO-COMPONENT HISTIDINE KINASE"/>
    <property type="match status" value="1"/>
</dbReference>
<dbReference type="Gene3D" id="3.30.565.10">
    <property type="entry name" value="Histidine kinase-like ATPase, C-terminal domain"/>
    <property type="match status" value="1"/>
</dbReference>
<organism evidence="7 8">
    <name type="scientific">Roseobacter ponti</name>
    <dbReference type="NCBI Taxonomy" id="1891787"/>
    <lineage>
        <taxon>Bacteria</taxon>
        <taxon>Pseudomonadati</taxon>
        <taxon>Pseudomonadota</taxon>
        <taxon>Alphaproteobacteria</taxon>
        <taxon>Rhodobacterales</taxon>
        <taxon>Roseobacteraceae</taxon>
        <taxon>Roseobacter</taxon>
    </lineage>
</organism>
<dbReference type="SUPFAM" id="SSF47384">
    <property type="entry name" value="Homodimeric domain of signal transducing histidine kinase"/>
    <property type="match status" value="1"/>
</dbReference>
<protein>
    <recommendedName>
        <fullName evidence="2">histidine kinase</fullName>
        <ecNumber evidence="2">2.7.13.3</ecNumber>
    </recommendedName>
</protein>
<evidence type="ECO:0000256" key="3">
    <source>
        <dbReference type="ARBA" id="ARBA00022553"/>
    </source>
</evidence>
<keyword evidence="8" id="KW-1185">Reference proteome</keyword>
<dbReference type="Pfam" id="PF02518">
    <property type="entry name" value="HATPase_c"/>
    <property type="match status" value="1"/>
</dbReference>
<dbReference type="PANTHER" id="PTHR42878:SF15">
    <property type="entry name" value="BACTERIOPHYTOCHROME"/>
    <property type="match status" value="1"/>
</dbReference>
<dbReference type="GO" id="GO:0007234">
    <property type="term" value="P:osmosensory signaling via phosphorelay pathway"/>
    <property type="evidence" value="ECO:0007669"/>
    <property type="project" value="TreeGrafter"/>
</dbReference>
<accession>A0A858SW62</accession>
<dbReference type="CDD" id="cd00082">
    <property type="entry name" value="HisKA"/>
    <property type="match status" value="1"/>
</dbReference>
<dbReference type="AlphaFoldDB" id="A0A858SW62"/>
<feature type="domain" description="Histidine kinase" evidence="6">
    <location>
        <begin position="32"/>
        <end position="245"/>
    </location>
</feature>
<dbReference type="InterPro" id="IPR003594">
    <property type="entry name" value="HATPase_dom"/>
</dbReference>
<dbReference type="CDD" id="cd00075">
    <property type="entry name" value="HATPase"/>
    <property type="match status" value="1"/>
</dbReference>
<dbReference type="GO" id="GO:0000155">
    <property type="term" value="F:phosphorelay sensor kinase activity"/>
    <property type="evidence" value="ECO:0007669"/>
    <property type="project" value="InterPro"/>
</dbReference>
<evidence type="ECO:0000259" key="6">
    <source>
        <dbReference type="PROSITE" id="PS50109"/>
    </source>
</evidence>
<gene>
    <name evidence="7" type="ORF">G3256_14170</name>
</gene>
<reference evidence="7 8" key="1">
    <citation type="submission" date="2020-02" db="EMBL/GenBank/DDBJ databases">
        <title>Genome sequence of Roseobacter ponti.</title>
        <authorList>
            <person name="Hollensteiner J."/>
            <person name="Schneider D."/>
            <person name="Poehlein A."/>
            <person name="Daniel R."/>
        </authorList>
    </citation>
    <scope>NUCLEOTIDE SEQUENCE [LARGE SCALE GENOMIC DNA]</scope>
    <source>
        <strain evidence="7 8">DSM 106830</strain>
    </source>
</reference>
<dbReference type="InterPro" id="IPR036097">
    <property type="entry name" value="HisK_dim/P_sf"/>
</dbReference>
<dbReference type="InterPro" id="IPR050351">
    <property type="entry name" value="BphY/WalK/GraS-like"/>
</dbReference>
<dbReference type="GO" id="GO:0030295">
    <property type="term" value="F:protein kinase activator activity"/>
    <property type="evidence" value="ECO:0007669"/>
    <property type="project" value="TreeGrafter"/>
</dbReference>
<evidence type="ECO:0000256" key="1">
    <source>
        <dbReference type="ARBA" id="ARBA00000085"/>
    </source>
</evidence>
<dbReference type="Proteomes" id="UP000503308">
    <property type="component" value="Chromosome"/>
</dbReference>
<dbReference type="GO" id="GO:0000156">
    <property type="term" value="F:phosphorelay response regulator activity"/>
    <property type="evidence" value="ECO:0007669"/>
    <property type="project" value="TreeGrafter"/>
</dbReference>
<keyword evidence="4" id="KW-0808">Transferase</keyword>
<dbReference type="SMART" id="SM00387">
    <property type="entry name" value="HATPase_c"/>
    <property type="match status" value="1"/>
</dbReference>
<evidence type="ECO:0000256" key="5">
    <source>
        <dbReference type="ARBA" id="ARBA00022777"/>
    </source>
</evidence>
<evidence type="ECO:0000256" key="4">
    <source>
        <dbReference type="ARBA" id="ARBA00022679"/>
    </source>
</evidence>
<dbReference type="InterPro" id="IPR003661">
    <property type="entry name" value="HisK_dim/P_dom"/>
</dbReference>
<dbReference type="Gene3D" id="1.10.287.130">
    <property type="match status" value="1"/>
</dbReference>
<sequence length="245" mass="26978">MLPSASTSLARSETKAESEFPTSSEFEDFIYLISHDVRNSVRALIELPQWISDDLAEAGIRVDGQVAQSIDLMNQHTGRLDRMLVDLLTFSRVGRMQDVTEVDLDGALTEVIDEIGLPSGFSLVRALEVPSVRMGERDILTLLNALLSNAVKHHDRQAGKVVVAAHKERNTIILRLSDNGPGIPIAYHERVFGAMTTLRPRDEVEGSGMGLAIARKIALRYHGSIDIISEAGRRGTTMEVRLPLL</sequence>
<dbReference type="RefSeq" id="WP_169641457.1">
    <property type="nucleotide sequence ID" value="NZ_CP048788.1"/>
</dbReference>
<dbReference type="EC" id="2.7.13.3" evidence="2"/>
<evidence type="ECO:0000313" key="8">
    <source>
        <dbReference type="Proteomes" id="UP000503308"/>
    </source>
</evidence>
<dbReference type="PRINTS" id="PR00344">
    <property type="entry name" value="BCTRLSENSOR"/>
</dbReference>
<comment type="catalytic activity">
    <reaction evidence="1">
        <text>ATP + protein L-histidine = ADP + protein N-phospho-L-histidine.</text>
        <dbReference type="EC" id="2.7.13.3"/>
    </reaction>
</comment>
<dbReference type="InterPro" id="IPR004358">
    <property type="entry name" value="Sig_transdc_His_kin-like_C"/>
</dbReference>